<feature type="transmembrane region" description="Helical" evidence="7">
    <location>
        <begin position="18"/>
        <end position="36"/>
    </location>
</feature>
<keyword evidence="4" id="KW-0560">Oxidoreductase</keyword>
<feature type="binding site" description="axial binding residue" evidence="6">
    <location>
        <position position="448"/>
    </location>
    <ligand>
        <name>heme</name>
        <dbReference type="ChEBI" id="CHEBI:30413"/>
    </ligand>
    <ligandPart>
        <name>Fe</name>
        <dbReference type="ChEBI" id="CHEBI:18248"/>
    </ligandPart>
</feature>
<dbReference type="GO" id="GO:0004497">
    <property type="term" value="F:monooxygenase activity"/>
    <property type="evidence" value="ECO:0007669"/>
    <property type="project" value="InterPro"/>
</dbReference>
<dbReference type="Pfam" id="PF00067">
    <property type="entry name" value="p450"/>
    <property type="match status" value="1"/>
</dbReference>
<dbReference type="InterPro" id="IPR001128">
    <property type="entry name" value="Cyt_P450"/>
</dbReference>
<reference evidence="8 9" key="1">
    <citation type="submission" date="2024-01" db="EMBL/GenBank/DDBJ databases">
        <title>The complete chloroplast genome sequence of Lithospermum erythrorhizon: insights into the phylogenetic relationship among Boraginaceae species and the maternal lineages of purple gromwells.</title>
        <authorList>
            <person name="Okada T."/>
            <person name="Watanabe K."/>
        </authorList>
    </citation>
    <scope>NUCLEOTIDE SEQUENCE [LARGE SCALE GENOMIC DNA]</scope>
</reference>
<proteinExistence type="inferred from homology"/>
<keyword evidence="7" id="KW-0472">Membrane</keyword>
<evidence type="ECO:0000256" key="7">
    <source>
        <dbReference type="SAM" id="Phobius"/>
    </source>
</evidence>
<dbReference type="PANTHER" id="PTHR24296">
    <property type="entry name" value="CYTOCHROME P450"/>
    <property type="match status" value="1"/>
</dbReference>
<dbReference type="Gene3D" id="1.10.630.10">
    <property type="entry name" value="Cytochrome P450"/>
    <property type="match status" value="1"/>
</dbReference>
<accession>A0AAV3NR40</accession>
<dbReference type="GO" id="GO:0020037">
    <property type="term" value="F:heme binding"/>
    <property type="evidence" value="ECO:0007669"/>
    <property type="project" value="InterPro"/>
</dbReference>
<dbReference type="EMBL" id="BAABME010000300">
    <property type="protein sequence ID" value="GAA0141586.1"/>
    <property type="molecule type" value="Genomic_DNA"/>
</dbReference>
<comment type="caution">
    <text evidence="8">The sequence shown here is derived from an EMBL/GenBank/DDBJ whole genome shotgun (WGS) entry which is preliminary data.</text>
</comment>
<dbReference type="GO" id="GO:0005506">
    <property type="term" value="F:iron ion binding"/>
    <property type="evidence" value="ECO:0007669"/>
    <property type="project" value="InterPro"/>
</dbReference>
<keyword evidence="3 6" id="KW-0479">Metal-binding</keyword>
<evidence type="ECO:0000256" key="4">
    <source>
        <dbReference type="ARBA" id="ARBA00023002"/>
    </source>
</evidence>
<sequence length="505" mass="57887">MSSKLVSLFLESLETSNFLFHVFIIYVFSFVGFFLVRFTFRLKPWCNCDVCVDFRTSSWSFQYNNLCDWYTHLLEKSSSGTIHVHVLGNVITSNPENVEYILKTRFENYPKGKPFSTLLGDLLGKGIFNVDGEPWRFQRKMASLEINNVSIRSYAFEIVAFEISKRLIPLLEMYKSNGVVLDLQDVFQRFSFDNICKFSFGWDPNCLDLSLPVSELANAFDIASKLSAERAISGSSLVWKLKKLLNIGSEKRLKEAIKTIHLLADDVIMQKKRNMGSFQSNDLLSRFMGSVDDDKYLRDIVVSFLLAGRDTVASTLTSFFWLMANNKKARDTIRQEADKIMGGNQDFATIAQLKEMHYLHAAVYECMRLFPPVQFDSKFCQNDDILPDGTFVKKGTRVTYHPYAMGRMEKLWGQDCLEFKPERWLVNGCFKPENPFKYPVFQAGLRVCLGKEMAIMEVKSAALALINKFDFDVVSPKQEPIKFMPGLTATLKGGLHVLIKERDIQ</sequence>
<dbReference type="PRINTS" id="PR00463">
    <property type="entry name" value="EP450I"/>
</dbReference>
<comment type="cofactor">
    <cofactor evidence="1 6">
        <name>heme</name>
        <dbReference type="ChEBI" id="CHEBI:30413"/>
    </cofactor>
</comment>
<name>A0AAV3NR40_LITER</name>
<comment type="similarity">
    <text evidence="2">Belongs to the cytochrome P450 family.</text>
</comment>
<evidence type="ECO:0000313" key="9">
    <source>
        <dbReference type="Proteomes" id="UP001454036"/>
    </source>
</evidence>
<evidence type="ECO:0000256" key="6">
    <source>
        <dbReference type="PIRSR" id="PIRSR602401-1"/>
    </source>
</evidence>
<keyword evidence="7" id="KW-0812">Transmembrane</keyword>
<dbReference type="PRINTS" id="PR00385">
    <property type="entry name" value="P450"/>
</dbReference>
<dbReference type="GO" id="GO:0016705">
    <property type="term" value="F:oxidoreductase activity, acting on paired donors, with incorporation or reduction of molecular oxygen"/>
    <property type="evidence" value="ECO:0007669"/>
    <property type="project" value="InterPro"/>
</dbReference>
<evidence type="ECO:0000256" key="1">
    <source>
        <dbReference type="ARBA" id="ARBA00001971"/>
    </source>
</evidence>
<evidence type="ECO:0000256" key="3">
    <source>
        <dbReference type="ARBA" id="ARBA00022723"/>
    </source>
</evidence>
<gene>
    <name evidence="8" type="ORF">LIER_02701</name>
</gene>
<dbReference type="InterPro" id="IPR002401">
    <property type="entry name" value="Cyt_P450_E_grp-I"/>
</dbReference>
<keyword evidence="7" id="KW-1133">Transmembrane helix</keyword>
<dbReference type="CDD" id="cd11064">
    <property type="entry name" value="CYP86A"/>
    <property type="match status" value="1"/>
</dbReference>
<organism evidence="8 9">
    <name type="scientific">Lithospermum erythrorhizon</name>
    <name type="common">Purple gromwell</name>
    <name type="synonym">Lithospermum officinale var. erythrorhizon</name>
    <dbReference type="NCBI Taxonomy" id="34254"/>
    <lineage>
        <taxon>Eukaryota</taxon>
        <taxon>Viridiplantae</taxon>
        <taxon>Streptophyta</taxon>
        <taxon>Embryophyta</taxon>
        <taxon>Tracheophyta</taxon>
        <taxon>Spermatophyta</taxon>
        <taxon>Magnoliopsida</taxon>
        <taxon>eudicotyledons</taxon>
        <taxon>Gunneridae</taxon>
        <taxon>Pentapetalae</taxon>
        <taxon>asterids</taxon>
        <taxon>lamiids</taxon>
        <taxon>Boraginales</taxon>
        <taxon>Boraginaceae</taxon>
        <taxon>Boraginoideae</taxon>
        <taxon>Lithospermeae</taxon>
        <taxon>Lithospermum</taxon>
    </lineage>
</organism>
<keyword evidence="5 6" id="KW-0408">Iron</keyword>
<keyword evidence="9" id="KW-1185">Reference proteome</keyword>
<dbReference type="Proteomes" id="UP001454036">
    <property type="component" value="Unassembled WGS sequence"/>
</dbReference>
<evidence type="ECO:0000256" key="5">
    <source>
        <dbReference type="ARBA" id="ARBA00023004"/>
    </source>
</evidence>
<keyword evidence="6" id="KW-0349">Heme</keyword>
<evidence type="ECO:0000256" key="2">
    <source>
        <dbReference type="ARBA" id="ARBA00010617"/>
    </source>
</evidence>
<dbReference type="AlphaFoldDB" id="A0AAV3NR40"/>
<protein>
    <submittedName>
        <fullName evidence="8">Oxygenase</fullName>
    </submittedName>
</protein>
<dbReference type="InterPro" id="IPR036396">
    <property type="entry name" value="Cyt_P450_sf"/>
</dbReference>
<dbReference type="SUPFAM" id="SSF48264">
    <property type="entry name" value="Cytochrome P450"/>
    <property type="match status" value="1"/>
</dbReference>
<evidence type="ECO:0000313" key="8">
    <source>
        <dbReference type="EMBL" id="GAA0141586.1"/>
    </source>
</evidence>